<evidence type="ECO:0000313" key="3">
    <source>
        <dbReference type="Proteomes" id="UP000005237"/>
    </source>
</evidence>
<accession>A0A8R1HR12</accession>
<evidence type="ECO:0000313" key="2">
    <source>
        <dbReference type="EnsemblMetazoa" id="CJA09209.1"/>
    </source>
</evidence>
<evidence type="ECO:0000256" key="1">
    <source>
        <dbReference type="SAM" id="SignalP"/>
    </source>
</evidence>
<evidence type="ECO:0008006" key="4">
    <source>
        <dbReference type="Google" id="ProtNLM"/>
    </source>
</evidence>
<reference evidence="3" key="1">
    <citation type="submission" date="2010-08" db="EMBL/GenBank/DDBJ databases">
        <authorList>
            <consortium name="Caenorhabditis japonica Sequencing Consortium"/>
            <person name="Wilson R.K."/>
        </authorList>
    </citation>
    <scope>NUCLEOTIDE SEQUENCE [LARGE SCALE GENOMIC DNA]</scope>
    <source>
        <strain evidence="3">DF5081</strain>
    </source>
</reference>
<protein>
    <recommendedName>
        <fullName evidence="4">Deleted in azoospermia-associated protein 2</fullName>
    </recommendedName>
</protein>
<proteinExistence type="predicted"/>
<name>A0A8R1HR12_CAEJA</name>
<dbReference type="AlphaFoldDB" id="A0A8R1HR12"/>
<organism evidence="2 3">
    <name type="scientific">Caenorhabditis japonica</name>
    <dbReference type="NCBI Taxonomy" id="281687"/>
    <lineage>
        <taxon>Eukaryota</taxon>
        <taxon>Metazoa</taxon>
        <taxon>Ecdysozoa</taxon>
        <taxon>Nematoda</taxon>
        <taxon>Chromadorea</taxon>
        <taxon>Rhabditida</taxon>
        <taxon>Rhabditina</taxon>
        <taxon>Rhabditomorpha</taxon>
        <taxon>Rhabditoidea</taxon>
        <taxon>Rhabditidae</taxon>
        <taxon>Peloderinae</taxon>
        <taxon>Caenorhabditis</taxon>
    </lineage>
</organism>
<keyword evidence="3" id="KW-1185">Reference proteome</keyword>
<dbReference type="EnsemblMetazoa" id="CJA09209.1">
    <property type="protein sequence ID" value="CJA09209.1"/>
    <property type="gene ID" value="WBGene00128413"/>
</dbReference>
<reference evidence="2" key="2">
    <citation type="submission" date="2022-06" db="UniProtKB">
        <authorList>
            <consortium name="EnsemblMetazoa"/>
        </authorList>
    </citation>
    <scope>IDENTIFICATION</scope>
    <source>
        <strain evidence="2">DF5081</strain>
    </source>
</reference>
<feature type="chain" id="PRO_5035869634" description="Deleted in azoospermia-associated protein 2" evidence="1">
    <location>
        <begin position="17"/>
        <end position="125"/>
    </location>
</feature>
<feature type="signal peptide" evidence="1">
    <location>
        <begin position="1"/>
        <end position="16"/>
    </location>
</feature>
<sequence length="125" mass="13088">MQLPIRLLVLPLICLSQYYNPSLYQSYLNAGVPRQQTVFVPVFTQGAIGGGYPGYGNYGMGYPGYGGGYPGGYPMMGTGGSCCGGGGVGAEVGMMPHRESNAKKFLRGATEGVVMGSIGMLGFRR</sequence>
<dbReference type="Proteomes" id="UP000005237">
    <property type="component" value="Unassembled WGS sequence"/>
</dbReference>
<keyword evidence="1" id="KW-0732">Signal</keyword>